<dbReference type="CDD" id="cd08026">
    <property type="entry name" value="DUF326"/>
    <property type="match status" value="1"/>
</dbReference>
<sequence length="113" mass="12664">MATVTSNEKYQKCIDICLECAQVCEFCATSCLNEPDPKTMARCIKLDRDCADICVLSAQFMARDSEFSKVICSLCANICRTCGQECANFTQEHCKKCEDICNRCAVECENMAR</sequence>
<dbReference type="Proteomes" id="UP001078443">
    <property type="component" value="Unassembled WGS sequence"/>
</dbReference>
<name>A0ABT4D2V8_9CLOT</name>
<comment type="caution">
    <text evidence="1">The sequence shown here is derived from an EMBL/GenBank/DDBJ whole genome shotgun (WGS) entry which is preliminary data.</text>
</comment>
<evidence type="ECO:0000313" key="2">
    <source>
        <dbReference type="Proteomes" id="UP001078443"/>
    </source>
</evidence>
<reference evidence="1" key="1">
    <citation type="submission" date="2022-12" db="EMBL/GenBank/DDBJ databases">
        <authorList>
            <person name="Wang J."/>
        </authorList>
    </citation>
    <scope>NUCLEOTIDE SEQUENCE</scope>
    <source>
        <strain evidence="1">HY-45-18</strain>
    </source>
</reference>
<dbReference type="InterPro" id="IPR044543">
    <property type="entry name" value="YHJQ-like"/>
</dbReference>
<dbReference type="Gene3D" id="1.20.1270.360">
    <property type="match status" value="1"/>
</dbReference>
<protein>
    <submittedName>
        <fullName evidence="1">Four-helix bundle copper-binding protein</fullName>
    </submittedName>
</protein>
<proteinExistence type="predicted"/>
<keyword evidence="2" id="KW-1185">Reference proteome</keyword>
<dbReference type="InterPro" id="IPR005560">
    <property type="entry name" value="Csp_YhjQ"/>
</dbReference>
<dbReference type="PANTHER" id="PTHR37310:SF1">
    <property type="entry name" value="CYTOPLASMIC PROTEIN"/>
    <property type="match status" value="1"/>
</dbReference>
<organism evidence="1 2">
    <name type="scientific">Clostridium aestuarii</name>
    <dbReference type="NCBI Taxonomy" id="338193"/>
    <lineage>
        <taxon>Bacteria</taxon>
        <taxon>Bacillati</taxon>
        <taxon>Bacillota</taxon>
        <taxon>Clostridia</taxon>
        <taxon>Eubacteriales</taxon>
        <taxon>Clostridiaceae</taxon>
        <taxon>Clostridium</taxon>
    </lineage>
</organism>
<evidence type="ECO:0000313" key="1">
    <source>
        <dbReference type="EMBL" id="MCY6485564.1"/>
    </source>
</evidence>
<accession>A0ABT4D2V8</accession>
<dbReference type="Pfam" id="PF03860">
    <property type="entry name" value="Csp"/>
    <property type="match status" value="1"/>
</dbReference>
<gene>
    <name evidence="1" type="ORF">OW763_14615</name>
</gene>
<dbReference type="EMBL" id="JAPQER010000008">
    <property type="protein sequence ID" value="MCY6485564.1"/>
    <property type="molecule type" value="Genomic_DNA"/>
</dbReference>
<dbReference type="PANTHER" id="PTHR37310">
    <property type="entry name" value="CYTOPLASMIC PROTEIN-RELATED"/>
    <property type="match status" value="1"/>
</dbReference>